<dbReference type="PANTHER" id="PTHR43708">
    <property type="entry name" value="CONSERVED EXPRESSED OXIDOREDUCTASE (EUROFUNG)"/>
    <property type="match status" value="1"/>
</dbReference>
<dbReference type="Proteomes" id="UP001501161">
    <property type="component" value="Unassembled WGS sequence"/>
</dbReference>
<evidence type="ECO:0000259" key="1">
    <source>
        <dbReference type="Pfam" id="PF01408"/>
    </source>
</evidence>
<evidence type="ECO:0000313" key="3">
    <source>
        <dbReference type="EMBL" id="GAA2102129.1"/>
    </source>
</evidence>
<dbReference type="RefSeq" id="WP_231250378.1">
    <property type="nucleotide sequence ID" value="NZ_BAAAMQ010000009.1"/>
</dbReference>
<evidence type="ECO:0000313" key="4">
    <source>
        <dbReference type="Proteomes" id="UP001501161"/>
    </source>
</evidence>
<dbReference type="Pfam" id="PF01408">
    <property type="entry name" value="GFO_IDH_MocA"/>
    <property type="match status" value="1"/>
</dbReference>
<dbReference type="EMBL" id="BAAAMQ010000009">
    <property type="protein sequence ID" value="GAA2102129.1"/>
    <property type="molecule type" value="Genomic_DNA"/>
</dbReference>
<feature type="domain" description="YceM-like C-terminal" evidence="2">
    <location>
        <begin position="139"/>
        <end position="237"/>
    </location>
</feature>
<name>A0ABN2WZH5_9ACTN</name>
<dbReference type="InterPro" id="IPR051317">
    <property type="entry name" value="Gfo/Idh/MocA_oxidoreduct"/>
</dbReference>
<dbReference type="InterPro" id="IPR036291">
    <property type="entry name" value="NAD(P)-bd_dom_sf"/>
</dbReference>
<organism evidence="3 4">
    <name type="scientific">Nocardioides furvisabuli</name>
    <dbReference type="NCBI Taxonomy" id="375542"/>
    <lineage>
        <taxon>Bacteria</taxon>
        <taxon>Bacillati</taxon>
        <taxon>Actinomycetota</taxon>
        <taxon>Actinomycetes</taxon>
        <taxon>Propionibacteriales</taxon>
        <taxon>Nocardioidaceae</taxon>
        <taxon>Nocardioides</taxon>
    </lineage>
</organism>
<reference evidence="3 4" key="1">
    <citation type="journal article" date="2019" name="Int. J. Syst. Evol. Microbiol.">
        <title>The Global Catalogue of Microorganisms (GCM) 10K type strain sequencing project: providing services to taxonomists for standard genome sequencing and annotation.</title>
        <authorList>
            <consortium name="The Broad Institute Genomics Platform"/>
            <consortium name="The Broad Institute Genome Sequencing Center for Infectious Disease"/>
            <person name="Wu L."/>
            <person name="Ma J."/>
        </authorList>
    </citation>
    <scope>NUCLEOTIDE SEQUENCE [LARGE SCALE GENOMIC DNA]</scope>
    <source>
        <strain evidence="3 4">JCM 13813</strain>
    </source>
</reference>
<comment type="caution">
    <text evidence="3">The sequence shown here is derived from an EMBL/GenBank/DDBJ whole genome shotgun (WGS) entry which is preliminary data.</text>
</comment>
<gene>
    <name evidence="3" type="ORF">GCM10009726_12910</name>
</gene>
<dbReference type="SUPFAM" id="SSF55347">
    <property type="entry name" value="Glyceraldehyde-3-phosphate dehydrogenase-like, C-terminal domain"/>
    <property type="match status" value="1"/>
</dbReference>
<evidence type="ECO:0000259" key="2">
    <source>
        <dbReference type="Pfam" id="PF21378"/>
    </source>
</evidence>
<dbReference type="Gene3D" id="3.40.50.720">
    <property type="entry name" value="NAD(P)-binding Rossmann-like Domain"/>
    <property type="match status" value="1"/>
</dbReference>
<accession>A0ABN2WZH5</accession>
<proteinExistence type="predicted"/>
<dbReference type="SUPFAM" id="SSF51735">
    <property type="entry name" value="NAD(P)-binding Rossmann-fold domains"/>
    <property type="match status" value="1"/>
</dbReference>
<dbReference type="Pfam" id="PF21378">
    <property type="entry name" value="YceM-like_C"/>
    <property type="match status" value="1"/>
</dbReference>
<dbReference type="InterPro" id="IPR000683">
    <property type="entry name" value="Gfo/Idh/MocA-like_OxRdtase_N"/>
</dbReference>
<protein>
    <submittedName>
        <fullName evidence="3">Gfo/Idh/MocA family oxidoreductase</fullName>
    </submittedName>
</protein>
<sequence length="306" mass="33195">MIRPLRVGVVGLGDIAQKAYLPVLAARDDVEVSLMTRDPGRLADVARRYGFARSTTRVEDLLDGTLDAAFVHASTDAHVGLVEQLLHAGVPVLVDKPLAPDLASATRLVELAEERGLSLAVGFNRRFCPAHVALSQEPASVVLVQKHRCGLPGEPRQFVLDDFIHVVDTVRFLMPAGEEEVSVWCTAQDGLLATVTIALRVGASTGLGVMHRVGGVAEEVVEVMGPGYQHRVVDLAEEWRAEAEGGLRLMRRDSWTDVPTLRGFTAMVDAFLGSVRSKDVISARDALRTHEICEQVVRAAEAELTR</sequence>
<keyword evidence="4" id="KW-1185">Reference proteome</keyword>
<dbReference type="PANTHER" id="PTHR43708:SF4">
    <property type="entry name" value="OXIDOREDUCTASE YCEM-RELATED"/>
    <property type="match status" value="1"/>
</dbReference>
<dbReference type="InterPro" id="IPR048477">
    <property type="entry name" value="YceM-like_C"/>
</dbReference>
<dbReference type="Gene3D" id="3.30.360.10">
    <property type="entry name" value="Dihydrodipicolinate Reductase, domain 2"/>
    <property type="match status" value="1"/>
</dbReference>
<feature type="domain" description="Gfo/Idh/MocA-like oxidoreductase N-terminal" evidence="1">
    <location>
        <begin position="5"/>
        <end position="123"/>
    </location>
</feature>